<dbReference type="PANTHER" id="PTHR30203:SF24">
    <property type="entry name" value="BLR4935 PROTEIN"/>
    <property type="match status" value="1"/>
</dbReference>
<dbReference type="AlphaFoldDB" id="A0A4T3EXB2"/>
<feature type="chain" id="PRO_5020728923" evidence="3">
    <location>
        <begin position="20"/>
        <end position="407"/>
    </location>
</feature>
<proteinExistence type="inferred from homology"/>
<keyword evidence="3" id="KW-0732">Signal</keyword>
<dbReference type="Proteomes" id="UP000309389">
    <property type="component" value="Unassembled WGS sequence"/>
</dbReference>
<evidence type="ECO:0000313" key="4">
    <source>
        <dbReference type="EMBL" id="TIX49235.1"/>
    </source>
</evidence>
<dbReference type="SUPFAM" id="SSF56954">
    <property type="entry name" value="Outer membrane efflux proteins (OEP)"/>
    <property type="match status" value="1"/>
</dbReference>
<keyword evidence="2" id="KW-0175">Coiled coil</keyword>
<dbReference type="RefSeq" id="WP_136694810.1">
    <property type="nucleotide sequence ID" value="NZ_SSHH01000004.1"/>
</dbReference>
<dbReference type="Gene3D" id="1.20.1600.10">
    <property type="entry name" value="Outer membrane efflux proteins (OEP)"/>
    <property type="match status" value="1"/>
</dbReference>
<dbReference type="PANTHER" id="PTHR30203">
    <property type="entry name" value="OUTER MEMBRANE CATION EFFLUX PROTEIN"/>
    <property type="match status" value="1"/>
</dbReference>
<comment type="caution">
    <text evidence="4">The sequence shown here is derived from an EMBL/GenBank/DDBJ whole genome shotgun (WGS) entry which is preliminary data.</text>
</comment>
<feature type="signal peptide" evidence="3">
    <location>
        <begin position="1"/>
        <end position="19"/>
    </location>
</feature>
<dbReference type="OrthoDB" id="7452700at2"/>
<dbReference type="GO" id="GO:0015562">
    <property type="term" value="F:efflux transmembrane transporter activity"/>
    <property type="evidence" value="ECO:0007669"/>
    <property type="project" value="InterPro"/>
</dbReference>
<keyword evidence="5" id="KW-1185">Reference proteome</keyword>
<reference evidence="4 5" key="1">
    <citation type="submission" date="2019-04" db="EMBL/GenBank/DDBJ databases">
        <title>Altererythrobacter aquimixticola sp. nov., isolated from sediment of junction between the ocean and a freshwater spring.</title>
        <authorList>
            <person name="Yoon J.-H."/>
        </authorList>
    </citation>
    <scope>NUCLEOTIDE SEQUENCE [LARGE SCALE GENOMIC DNA]</scope>
    <source>
        <strain evidence="4 5">SSKS-13</strain>
    </source>
</reference>
<comment type="similarity">
    <text evidence="1">Belongs to the outer membrane factor (OMF) (TC 1.B.17) family.</text>
</comment>
<accession>A0A4T3EXB2</accession>
<dbReference type="EMBL" id="SSHH01000004">
    <property type="protein sequence ID" value="TIX49235.1"/>
    <property type="molecule type" value="Genomic_DNA"/>
</dbReference>
<evidence type="ECO:0000256" key="2">
    <source>
        <dbReference type="SAM" id="Coils"/>
    </source>
</evidence>
<organism evidence="4 5">
    <name type="scientific">Alteraurantiacibacter aquimixticola</name>
    <dbReference type="NCBI Taxonomy" id="2489173"/>
    <lineage>
        <taxon>Bacteria</taxon>
        <taxon>Pseudomonadati</taxon>
        <taxon>Pseudomonadota</taxon>
        <taxon>Alphaproteobacteria</taxon>
        <taxon>Sphingomonadales</taxon>
        <taxon>Erythrobacteraceae</taxon>
        <taxon>Alteraurantiacibacter</taxon>
    </lineage>
</organism>
<sequence>MRKLALSPLLLALAAPVAAEPGLPDEASVAGALDAHPSVLAARERVGAARAGADARAVGPHELTFTGSYTRRNIDLEGDFDEFDAQLTRAFRLPGKARLDRAIGTHQVDAAENMAEDARHQAALILARHWWDWLEASAAARVDERAVANYRSALNAVRRREELGDASLLEVDQAEAALGSARVLAEQSAGEAQVARSRLQTHFPSLAIPVEAPEVPAPDAEPDSLDRYRDLVIANSHEIAAAEAQARAMGSYAERTRMDRIADPSFGVRLFSERSGAERGAGLVFSIPLGGRHRGALADQAAAEAGAASADAALARFTVLETAETDLAEARLRLSSWQRAREALDAQMSALLRQRRGHELGEIDLADLLLAERMTHESFRTEAVARAAAQRAVTQLRIDSHELWLAD</sequence>
<dbReference type="InterPro" id="IPR003423">
    <property type="entry name" value="OMP_efflux"/>
</dbReference>
<evidence type="ECO:0000313" key="5">
    <source>
        <dbReference type="Proteomes" id="UP000309389"/>
    </source>
</evidence>
<dbReference type="InterPro" id="IPR010131">
    <property type="entry name" value="MdtP/NodT-like"/>
</dbReference>
<dbReference type="Pfam" id="PF02321">
    <property type="entry name" value="OEP"/>
    <property type="match status" value="1"/>
</dbReference>
<protein>
    <submittedName>
        <fullName evidence="4">Transporter</fullName>
    </submittedName>
</protein>
<feature type="coiled-coil region" evidence="2">
    <location>
        <begin position="320"/>
        <end position="354"/>
    </location>
</feature>
<gene>
    <name evidence="4" type="ORF">E5222_16140</name>
</gene>
<evidence type="ECO:0000256" key="3">
    <source>
        <dbReference type="SAM" id="SignalP"/>
    </source>
</evidence>
<evidence type="ECO:0000256" key="1">
    <source>
        <dbReference type="ARBA" id="ARBA00007613"/>
    </source>
</evidence>
<name>A0A4T3EXB2_9SPHN</name>